<feature type="transmembrane region" description="Helical" evidence="7">
    <location>
        <begin position="51"/>
        <end position="70"/>
    </location>
</feature>
<feature type="transmembrane region" description="Helical" evidence="7">
    <location>
        <begin position="76"/>
        <end position="94"/>
    </location>
</feature>
<reference evidence="9 12" key="2">
    <citation type="submission" date="2020-10" db="EMBL/GenBank/DDBJ databases">
        <title>Genome sequences of Pseudomonas isolates.</title>
        <authorList>
            <person name="Wessels L."/>
            <person name="Reich F."/>
            <person name="Hammerl J."/>
        </authorList>
    </citation>
    <scope>NUCLEOTIDE SEQUENCE [LARGE SCALE GENOMIC DNA]</scope>
    <source>
        <strain evidence="9 12">20-MO00624-0</strain>
    </source>
</reference>
<dbReference type="Proteomes" id="UP000626180">
    <property type="component" value="Unassembled WGS sequence"/>
</dbReference>
<evidence type="ECO:0000256" key="2">
    <source>
        <dbReference type="ARBA" id="ARBA00006448"/>
    </source>
</evidence>
<keyword evidence="3" id="KW-1003">Cell membrane</keyword>
<evidence type="ECO:0000256" key="6">
    <source>
        <dbReference type="ARBA" id="ARBA00023136"/>
    </source>
</evidence>
<dbReference type="Proteomes" id="UP000250443">
    <property type="component" value="Unassembled WGS sequence"/>
</dbReference>
<dbReference type="PANTHER" id="PTHR34582">
    <property type="entry name" value="UPF0702 TRANSMEMBRANE PROTEIN YCAP"/>
    <property type="match status" value="1"/>
</dbReference>
<evidence type="ECO:0000259" key="8">
    <source>
        <dbReference type="Pfam" id="PF04239"/>
    </source>
</evidence>
<dbReference type="PANTHER" id="PTHR34582:SF6">
    <property type="entry name" value="UPF0702 TRANSMEMBRANE PROTEIN YCAP"/>
    <property type="match status" value="1"/>
</dbReference>
<dbReference type="InterPro" id="IPR023090">
    <property type="entry name" value="UPF0702_alpha/beta_dom_sf"/>
</dbReference>
<dbReference type="EMBL" id="JADMCD010000003">
    <property type="protein sequence ID" value="MBF8640653.1"/>
    <property type="molecule type" value="Genomic_DNA"/>
</dbReference>
<comment type="similarity">
    <text evidence="2">Belongs to the UPF0702 family.</text>
</comment>
<feature type="domain" description="YetF C-terminal" evidence="8">
    <location>
        <begin position="102"/>
        <end position="169"/>
    </location>
</feature>
<sequence>MLNITSWDWHRILLGDTQWSFMIEVVLRTGVIYLLLLMMMRMMGRRVAAQLSISELAVMITLGAAIGVPLQTPEKGILPAAVLLLTALIFQRGLSFLSFKRRSVEVATQGDSTILVKDGRLVIDNMVKARLSPERIHSELRAQNIQHLGEVRRVYLESSGHFSLIKYRTPHYGLWLLPTPDDEMSERIQVNSHYACSRCGHVTECNPAPEDQECDCCGNKEWLPAVRRLGVKMQEKEDDQKASE</sequence>
<proteinExistence type="inferred from homology"/>
<evidence type="ECO:0000313" key="12">
    <source>
        <dbReference type="Proteomes" id="UP000626180"/>
    </source>
</evidence>
<evidence type="ECO:0000313" key="10">
    <source>
        <dbReference type="EMBL" id="SPZ06009.1"/>
    </source>
</evidence>
<protein>
    <submittedName>
        <fullName evidence="9">DUF421 domain-containing protein</fullName>
    </submittedName>
    <submittedName>
        <fullName evidence="10">Membrane -like protein</fullName>
    </submittedName>
</protein>
<organism evidence="10 11">
    <name type="scientific">Pseudomonas luteola</name>
    <dbReference type="NCBI Taxonomy" id="47886"/>
    <lineage>
        <taxon>Bacteria</taxon>
        <taxon>Pseudomonadati</taxon>
        <taxon>Pseudomonadota</taxon>
        <taxon>Gammaproteobacteria</taxon>
        <taxon>Pseudomonadales</taxon>
        <taxon>Pseudomonadaceae</taxon>
        <taxon>Pseudomonas</taxon>
    </lineage>
</organism>
<comment type="subcellular location">
    <subcellularLocation>
        <location evidence="1">Cell membrane</location>
        <topology evidence="1">Multi-pass membrane protein</topology>
    </subcellularLocation>
</comment>
<evidence type="ECO:0000256" key="1">
    <source>
        <dbReference type="ARBA" id="ARBA00004651"/>
    </source>
</evidence>
<evidence type="ECO:0000256" key="4">
    <source>
        <dbReference type="ARBA" id="ARBA00022692"/>
    </source>
</evidence>
<evidence type="ECO:0000313" key="11">
    <source>
        <dbReference type="Proteomes" id="UP000250443"/>
    </source>
</evidence>
<gene>
    <name evidence="10" type="primary">ycaP</name>
    <name evidence="9" type="ORF">IRZ65_08160</name>
    <name evidence="10" type="ORF">NCTC11842_01936</name>
</gene>
<reference evidence="10 11" key="1">
    <citation type="submission" date="2018-06" db="EMBL/GenBank/DDBJ databases">
        <authorList>
            <consortium name="Pathogen Informatics"/>
            <person name="Doyle S."/>
        </authorList>
    </citation>
    <scope>NUCLEOTIDE SEQUENCE [LARGE SCALE GENOMIC DNA]</scope>
    <source>
        <strain evidence="10 11">NCTC11842</strain>
    </source>
</reference>
<dbReference type="InterPro" id="IPR007353">
    <property type="entry name" value="DUF421"/>
</dbReference>
<dbReference type="GO" id="GO:0005886">
    <property type="term" value="C:plasma membrane"/>
    <property type="evidence" value="ECO:0007669"/>
    <property type="project" value="UniProtKB-SubCell"/>
</dbReference>
<dbReference type="Gene3D" id="3.30.240.20">
    <property type="entry name" value="bsu07140 like domains"/>
    <property type="match status" value="1"/>
</dbReference>
<dbReference type="AlphaFoldDB" id="A0A2X2ECN9"/>
<dbReference type="Pfam" id="PF04239">
    <property type="entry name" value="DUF421"/>
    <property type="match status" value="1"/>
</dbReference>
<dbReference type="EMBL" id="UAUF01000011">
    <property type="protein sequence ID" value="SPZ06009.1"/>
    <property type="molecule type" value="Genomic_DNA"/>
</dbReference>
<evidence type="ECO:0000256" key="5">
    <source>
        <dbReference type="ARBA" id="ARBA00022989"/>
    </source>
</evidence>
<accession>A0A2X2ECN9</accession>
<keyword evidence="6 7" id="KW-0472">Membrane</keyword>
<evidence type="ECO:0000313" key="9">
    <source>
        <dbReference type="EMBL" id="MBF8640653.1"/>
    </source>
</evidence>
<dbReference type="RefSeq" id="WP_010798098.1">
    <property type="nucleotide sequence ID" value="NZ_FQYS01000003.1"/>
</dbReference>
<feature type="transmembrane region" description="Helical" evidence="7">
    <location>
        <begin position="20"/>
        <end position="39"/>
    </location>
</feature>
<evidence type="ECO:0000256" key="7">
    <source>
        <dbReference type="SAM" id="Phobius"/>
    </source>
</evidence>
<evidence type="ECO:0000256" key="3">
    <source>
        <dbReference type="ARBA" id="ARBA00022475"/>
    </source>
</evidence>
<keyword evidence="4 7" id="KW-0812">Transmembrane</keyword>
<keyword evidence="5 7" id="KW-1133">Transmembrane helix</keyword>
<keyword evidence="12" id="KW-1185">Reference proteome</keyword>
<name>A0A2X2ECN9_PSELU</name>